<dbReference type="SUPFAM" id="SSF54593">
    <property type="entry name" value="Glyoxalase/Bleomycin resistance protein/Dihydroxybiphenyl dioxygenase"/>
    <property type="match status" value="1"/>
</dbReference>
<dbReference type="CDD" id="cd06587">
    <property type="entry name" value="VOC"/>
    <property type="match status" value="1"/>
</dbReference>
<dbReference type="Pfam" id="PF00903">
    <property type="entry name" value="Glyoxalase"/>
    <property type="match status" value="1"/>
</dbReference>
<evidence type="ECO:0000313" key="2">
    <source>
        <dbReference type="EMBL" id="MCT2587349.1"/>
    </source>
</evidence>
<organism evidence="2 3">
    <name type="scientific">Actinophytocola gossypii</name>
    <dbReference type="NCBI Taxonomy" id="2812003"/>
    <lineage>
        <taxon>Bacteria</taxon>
        <taxon>Bacillati</taxon>
        <taxon>Actinomycetota</taxon>
        <taxon>Actinomycetes</taxon>
        <taxon>Pseudonocardiales</taxon>
        <taxon>Pseudonocardiaceae</taxon>
    </lineage>
</organism>
<evidence type="ECO:0000313" key="3">
    <source>
        <dbReference type="Proteomes" id="UP001156441"/>
    </source>
</evidence>
<comment type="caution">
    <text evidence="2">The sequence shown here is derived from an EMBL/GenBank/DDBJ whole genome shotgun (WGS) entry which is preliminary data.</text>
</comment>
<feature type="domain" description="VOC" evidence="1">
    <location>
        <begin position="2"/>
        <end position="111"/>
    </location>
</feature>
<dbReference type="InterPro" id="IPR004360">
    <property type="entry name" value="Glyas_Fos-R_dOase_dom"/>
</dbReference>
<dbReference type="InterPro" id="IPR029068">
    <property type="entry name" value="Glyas_Bleomycin-R_OHBP_Dase"/>
</dbReference>
<reference evidence="2 3" key="1">
    <citation type="submission" date="2021-02" db="EMBL/GenBank/DDBJ databases">
        <title>Actinophytocola xerophila sp. nov., isolated from soil of cotton cropping field.</title>
        <authorList>
            <person name="Huang R."/>
            <person name="Chen X."/>
            <person name="Ge X."/>
            <person name="Liu W."/>
        </authorList>
    </citation>
    <scope>NUCLEOTIDE SEQUENCE [LARGE SCALE GENOMIC DNA]</scope>
    <source>
        <strain evidence="2 3">S1-96</strain>
    </source>
</reference>
<sequence>MKLMFLYQPVDDLAAAVAFYRDVLGLDESWREGDTTAAFALPGTEVELMLDVPPGDGPEWKAGGFYAVDSVDTFMAEHPDLKWVGEVLDLPGGRGAAFLDPAGNTIHLLDVTAEQTA</sequence>
<evidence type="ECO:0000259" key="1">
    <source>
        <dbReference type="PROSITE" id="PS51819"/>
    </source>
</evidence>
<dbReference type="Proteomes" id="UP001156441">
    <property type="component" value="Unassembled WGS sequence"/>
</dbReference>
<gene>
    <name evidence="2" type="ORF">JT362_29915</name>
</gene>
<protein>
    <submittedName>
        <fullName evidence="2">VOC family protein</fullName>
    </submittedName>
</protein>
<dbReference type="EMBL" id="JAFFZE010000024">
    <property type="protein sequence ID" value="MCT2587349.1"/>
    <property type="molecule type" value="Genomic_DNA"/>
</dbReference>
<dbReference type="RefSeq" id="WP_260195218.1">
    <property type="nucleotide sequence ID" value="NZ_JAFFZE010000024.1"/>
</dbReference>
<proteinExistence type="predicted"/>
<keyword evidence="3" id="KW-1185">Reference proteome</keyword>
<name>A0ABT2JJC5_9PSEU</name>
<dbReference type="Gene3D" id="3.10.180.10">
    <property type="entry name" value="2,3-Dihydroxybiphenyl 1,2-Dioxygenase, domain 1"/>
    <property type="match status" value="1"/>
</dbReference>
<dbReference type="InterPro" id="IPR037523">
    <property type="entry name" value="VOC_core"/>
</dbReference>
<accession>A0ABT2JJC5</accession>
<dbReference type="PROSITE" id="PS51819">
    <property type="entry name" value="VOC"/>
    <property type="match status" value="1"/>
</dbReference>